<dbReference type="InterPro" id="IPR013324">
    <property type="entry name" value="RNA_pol_sigma_r3/r4-like"/>
</dbReference>
<dbReference type="NCBIfam" id="TIGR02937">
    <property type="entry name" value="sigma70-ECF"/>
    <property type="match status" value="1"/>
</dbReference>
<organism evidence="9 10">
    <name type="scientific">Kribbella jiaozuonensis</name>
    <dbReference type="NCBI Taxonomy" id="2575441"/>
    <lineage>
        <taxon>Bacteria</taxon>
        <taxon>Bacillati</taxon>
        <taxon>Actinomycetota</taxon>
        <taxon>Actinomycetes</taxon>
        <taxon>Propionibacteriales</taxon>
        <taxon>Kribbellaceae</taxon>
        <taxon>Kribbella</taxon>
    </lineage>
</organism>
<keyword evidence="5 6" id="KW-0804">Transcription</keyword>
<feature type="domain" description="RNA polymerase sigma-70 region 4" evidence="8">
    <location>
        <begin position="138"/>
        <end position="185"/>
    </location>
</feature>
<evidence type="ECO:0000256" key="1">
    <source>
        <dbReference type="ARBA" id="ARBA00010641"/>
    </source>
</evidence>
<sequence>MGRVRGVTSTEAGLPSPAEIAKSFAEGREESLAHAYRRWSGLVFTLALRSLGDRADAEDVTQQVFVSAWRGRATFDPASGQLGSWLTGITRHRIADRLAARGREHRSVEAAAGLAQAPAATERLDEHTVDRVVLADELAKLEDPRRTILHLAFYEDQTYPEIAEQLALPLGTVKSHVRRGLLHLRDRLKEVKGDDASR</sequence>
<gene>
    <name evidence="9" type="ORF">FDA38_08535</name>
</gene>
<evidence type="ECO:0000313" key="9">
    <source>
        <dbReference type="EMBL" id="TKK82790.1"/>
    </source>
</evidence>
<dbReference type="PANTHER" id="PTHR43133">
    <property type="entry name" value="RNA POLYMERASE ECF-TYPE SIGMA FACTO"/>
    <property type="match status" value="1"/>
</dbReference>
<dbReference type="InterPro" id="IPR013325">
    <property type="entry name" value="RNA_pol_sigma_r2"/>
</dbReference>
<evidence type="ECO:0000256" key="6">
    <source>
        <dbReference type="RuleBase" id="RU000716"/>
    </source>
</evidence>
<dbReference type="Proteomes" id="UP000305836">
    <property type="component" value="Unassembled WGS sequence"/>
</dbReference>
<dbReference type="GO" id="GO:0006352">
    <property type="term" value="P:DNA-templated transcription initiation"/>
    <property type="evidence" value="ECO:0007669"/>
    <property type="project" value="InterPro"/>
</dbReference>
<protein>
    <recommendedName>
        <fullName evidence="6">RNA polymerase sigma factor</fullName>
    </recommendedName>
</protein>
<keyword evidence="10" id="KW-1185">Reference proteome</keyword>
<dbReference type="SUPFAM" id="SSF88946">
    <property type="entry name" value="Sigma2 domain of RNA polymerase sigma factors"/>
    <property type="match status" value="1"/>
</dbReference>
<keyword evidence="2 6" id="KW-0805">Transcription regulation</keyword>
<dbReference type="OrthoDB" id="5243766at2"/>
<dbReference type="Gene3D" id="1.10.10.10">
    <property type="entry name" value="Winged helix-like DNA-binding domain superfamily/Winged helix DNA-binding domain"/>
    <property type="match status" value="1"/>
</dbReference>
<dbReference type="InterPro" id="IPR014284">
    <property type="entry name" value="RNA_pol_sigma-70_dom"/>
</dbReference>
<dbReference type="EMBL" id="SZPZ01000001">
    <property type="protein sequence ID" value="TKK82790.1"/>
    <property type="molecule type" value="Genomic_DNA"/>
</dbReference>
<dbReference type="GO" id="GO:0003677">
    <property type="term" value="F:DNA binding"/>
    <property type="evidence" value="ECO:0007669"/>
    <property type="project" value="UniProtKB-KW"/>
</dbReference>
<keyword evidence="4 6" id="KW-0238">DNA-binding</keyword>
<dbReference type="Pfam" id="PF04545">
    <property type="entry name" value="Sigma70_r4"/>
    <property type="match status" value="1"/>
</dbReference>
<dbReference type="InterPro" id="IPR007627">
    <property type="entry name" value="RNA_pol_sigma70_r2"/>
</dbReference>
<proteinExistence type="inferred from homology"/>
<dbReference type="InterPro" id="IPR007630">
    <property type="entry name" value="RNA_pol_sigma70_r4"/>
</dbReference>
<dbReference type="GO" id="GO:0016987">
    <property type="term" value="F:sigma factor activity"/>
    <property type="evidence" value="ECO:0007669"/>
    <property type="project" value="UniProtKB-KW"/>
</dbReference>
<comment type="similarity">
    <text evidence="1 6">Belongs to the sigma-70 factor family. ECF subfamily.</text>
</comment>
<evidence type="ECO:0000256" key="5">
    <source>
        <dbReference type="ARBA" id="ARBA00023163"/>
    </source>
</evidence>
<dbReference type="Gene3D" id="1.10.1740.10">
    <property type="match status" value="1"/>
</dbReference>
<evidence type="ECO:0000256" key="4">
    <source>
        <dbReference type="ARBA" id="ARBA00023125"/>
    </source>
</evidence>
<dbReference type="Pfam" id="PF04542">
    <property type="entry name" value="Sigma70_r2"/>
    <property type="match status" value="1"/>
</dbReference>
<feature type="domain" description="RNA polymerase sigma-70 region 2" evidence="7">
    <location>
        <begin position="36"/>
        <end position="103"/>
    </location>
</feature>
<dbReference type="PANTHER" id="PTHR43133:SF62">
    <property type="entry name" value="RNA POLYMERASE SIGMA FACTOR SIGZ"/>
    <property type="match status" value="1"/>
</dbReference>
<dbReference type="CDD" id="cd06171">
    <property type="entry name" value="Sigma70_r4"/>
    <property type="match status" value="1"/>
</dbReference>
<evidence type="ECO:0000256" key="2">
    <source>
        <dbReference type="ARBA" id="ARBA00023015"/>
    </source>
</evidence>
<evidence type="ECO:0000313" key="10">
    <source>
        <dbReference type="Proteomes" id="UP000305836"/>
    </source>
</evidence>
<dbReference type="InterPro" id="IPR039425">
    <property type="entry name" value="RNA_pol_sigma-70-like"/>
</dbReference>
<dbReference type="PROSITE" id="PS01063">
    <property type="entry name" value="SIGMA70_ECF"/>
    <property type="match status" value="1"/>
</dbReference>
<evidence type="ECO:0000259" key="8">
    <source>
        <dbReference type="Pfam" id="PF04545"/>
    </source>
</evidence>
<dbReference type="SUPFAM" id="SSF88659">
    <property type="entry name" value="Sigma3 and sigma4 domains of RNA polymerase sigma factors"/>
    <property type="match status" value="1"/>
</dbReference>
<accession>A0A4U3M367</accession>
<dbReference type="InterPro" id="IPR000838">
    <property type="entry name" value="RNA_pol_sigma70_ECF_CS"/>
</dbReference>
<name>A0A4U3M367_9ACTN</name>
<dbReference type="AlphaFoldDB" id="A0A4U3M367"/>
<evidence type="ECO:0000256" key="3">
    <source>
        <dbReference type="ARBA" id="ARBA00023082"/>
    </source>
</evidence>
<comment type="caution">
    <text evidence="9">The sequence shown here is derived from an EMBL/GenBank/DDBJ whole genome shotgun (WGS) entry which is preliminary data.</text>
</comment>
<dbReference type="InterPro" id="IPR036388">
    <property type="entry name" value="WH-like_DNA-bd_sf"/>
</dbReference>
<reference evidence="9 10" key="1">
    <citation type="submission" date="2019-04" db="EMBL/GenBank/DDBJ databases">
        <title>Kribbella sp. NEAU-THZ 27 nov., a novel actinomycete isolated from soil.</title>
        <authorList>
            <person name="Duan L."/>
        </authorList>
    </citation>
    <scope>NUCLEOTIDE SEQUENCE [LARGE SCALE GENOMIC DNA]</scope>
    <source>
        <strain evidence="10">NEAU-THZ27</strain>
    </source>
</reference>
<keyword evidence="3 6" id="KW-0731">Sigma factor</keyword>
<evidence type="ECO:0000259" key="7">
    <source>
        <dbReference type="Pfam" id="PF04542"/>
    </source>
</evidence>